<reference evidence="2" key="4">
    <citation type="submission" date="2019-03" db="UniProtKB">
        <authorList>
            <consortium name="EnsemblPlants"/>
        </authorList>
    </citation>
    <scope>IDENTIFICATION</scope>
</reference>
<protein>
    <submittedName>
        <fullName evidence="2">Uncharacterized protein</fullName>
    </submittedName>
</protein>
<accession>A0A453S1W2</accession>
<reference evidence="2" key="3">
    <citation type="journal article" date="2017" name="Nature">
        <title>Genome sequence of the progenitor of the wheat D genome Aegilops tauschii.</title>
        <authorList>
            <person name="Luo M.C."/>
            <person name="Gu Y.Q."/>
            <person name="Puiu D."/>
            <person name="Wang H."/>
            <person name="Twardziok S.O."/>
            <person name="Deal K.R."/>
            <person name="Huo N."/>
            <person name="Zhu T."/>
            <person name="Wang L."/>
            <person name="Wang Y."/>
            <person name="McGuire P.E."/>
            <person name="Liu S."/>
            <person name="Long H."/>
            <person name="Ramasamy R.K."/>
            <person name="Rodriguez J.C."/>
            <person name="Van S.L."/>
            <person name="Yuan L."/>
            <person name="Wang Z."/>
            <person name="Xia Z."/>
            <person name="Xiao L."/>
            <person name="Anderson O.D."/>
            <person name="Ouyang S."/>
            <person name="Liang Y."/>
            <person name="Zimin A.V."/>
            <person name="Pertea G."/>
            <person name="Qi P."/>
            <person name="Bennetzen J.L."/>
            <person name="Dai X."/>
            <person name="Dawson M.W."/>
            <person name="Muller H.G."/>
            <person name="Kugler K."/>
            <person name="Rivarola-Duarte L."/>
            <person name="Spannagl M."/>
            <person name="Mayer K.F.X."/>
            <person name="Lu F.H."/>
            <person name="Bevan M.W."/>
            <person name="Leroy P."/>
            <person name="Li P."/>
            <person name="You F.M."/>
            <person name="Sun Q."/>
            <person name="Liu Z."/>
            <person name="Lyons E."/>
            <person name="Wicker T."/>
            <person name="Salzberg S.L."/>
            <person name="Devos K.M."/>
            <person name="Dvorak J."/>
        </authorList>
    </citation>
    <scope>NUCLEOTIDE SEQUENCE [LARGE SCALE GENOMIC DNA]</scope>
    <source>
        <strain evidence="2">cv. AL8/78</strain>
    </source>
</reference>
<proteinExistence type="predicted"/>
<dbReference type="EnsemblPlants" id="AET7Gv20797600.1">
    <property type="protein sequence ID" value="AET7Gv20797600.1"/>
    <property type="gene ID" value="AET7Gv20797600"/>
</dbReference>
<feature type="transmembrane region" description="Helical" evidence="1">
    <location>
        <begin position="82"/>
        <end position="101"/>
    </location>
</feature>
<reference evidence="3" key="2">
    <citation type="journal article" date="2017" name="Nat. Plants">
        <title>The Aegilops tauschii genome reveals multiple impacts of transposons.</title>
        <authorList>
            <person name="Zhao G."/>
            <person name="Zou C."/>
            <person name="Li K."/>
            <person name="Wang K."/>
            <person name="Li T."/>
            <person name="Gao L."/>
            <person name="Zhang X."/>
            <person name="Wang H."/>
            <person name="Yang Z."/>
            <person name="Liu X."/>
            <person name="Jiang W."/>
            <person name="Mao L."/>
            <person name="Kong X."/>
            <person name="Jiao Y."/>
            <person name="Jia J."/>
        </authorList>
    </citation>
    <scope>NUCLEOTIDE SEQUENCE [LARGE SCALE GENOMIC DNA]</scope>
    <source>
        <strain evidence="3">cv. AL8/78</strain>
    </source>
</reference>
<keyword evidence="1" id="KW-0812">Transmembrane</keyword>
<keyword evidence="1" id="KW-1133">Transmembrane helix</keyword>
<keyword evidence="1" id="KW-0472">Membrane</keyword>
<dbReference type="Proteomes" id="UP000015105">
    <property type="component" value="Chromosome 7D"/>
</dbReference>
<keyword evidence="3" id="KW-1185">Reference proteome</keyword>
<name>A0A453S1W2_AEGTS</name>
<evidence type="ECO:0000256" key="1">
    <source>
        <dbReference type="SAM" id="Phobius"/>
    </source>
</evidence>
<evidence type="ECO:0000313" key="3">
    <source>
        <dbReference type="Proteomes" id="UP000015105"/>
    </source>
</evidence>
<dbReference type="Gramene" id="AET7Gv20797600.1">
    <property type="protein sequence ID" value="AET7Gv20797600.1"/>
    <property type="gene ID" value="AET7Gv20797600"/>
</dbReference>
<evidence type="ECO:0000313" key="2">
    <source>
        <dbReference type="EnsemblPlants" id="AET7Gv20797600.1"/>
    </source>
</evidence>
<dbReference type="AlphaFoldDB" id="A0A453S1W2"/>
<sequence length="103" mass="12002">MELLEEEDIASTVFSNNSADGTKQSRCRSAIFSKLRSPGCFILYYAYEFSIVYFRDHFQISMSMGTWATCVYANVHTYRGRFCFVFLISLFFVVGIMNEYITF</sequence>
<reference evidence="3" key="1">
    <citation type="journal article" date="2014" name="Science">
        <title>Ancient hybridizations among the ancestral genomes of bread wheat.</title>
        <authorList>
            <consortium name="International Wheat Genome Sequencing Consortium,"/>
            <person name="Marcussen T."/>
            <person name="Sandve S.R."/>
            <person name="Heier L."/>
            <person name="Spannagl M."/>
            <person name="Pfeifer M."/>
            <person name="Jakobsen K.S."/>
            <person name="Wulff B.B."/>
            <person name="Steuernagel B."/>
            <person name="Mayer K.F."/>
            <person name="Olsen O.A."/>
        </authorList>
    </citation>
    <scope>NUCLEOTIDE SEQUENCE [LARGE SCALE GENOMIC DNA]</scope>
    <source>
        <strain evidence="3">cv. AL8/78</strain>
    </source>
</reference>
<organism evidence="2 3">
    <name type="scientific">Aegilops tauschii subsp. strangulata</name>
    <name type="common">Goatgrass</name>
    <dbReference type="NCBI Taxonomy" id="200361"/>
    <lineage>
        <taxon>Eukaryota</taxon>
        <taxon>Viridiplantae</taxon>
        <taxon>Streptophyta</taxon>
        <taxon>Embryophyta</taxon>
        <taxon>Tracheophyta</taxon>
        <taxon>Spermatophyta</taxon>
        <taxon>Magnoliopsida</taxon>
        <taxon>Liliopsida</taxon>
        <taxon>Poales</taxon>
        <taxon>Poaceae</taxon>
        <taxon>BOP clade</taxon>
        <taxon>Pooideae</taxon>
        <taxon>Triticodae</taxon>
        <taxon>Triticeae</taxon>
        <taxon>Triticinae</taxon>
        <taxon>Aegilops</taxon>
    </lineage>
</organism>
<reference evidence="2" key="5">
    <citation type="journal article" date="2021" name="G3 (Bethesda)">
        <title>Aegilops tauschii genome assembly Aet v5.0 features greater sequence contiguity and improved annotation.</title>
        <authorList>
            <person name="Wang L."/>
            <person name="Zhu T."/>
            <person name="Rodriguez J.C."/>
            <person name="Deal K.R."/>
            <person name="Dubcovsky J."/>
            <person name="McGuire P.E."/>
            <person name="Lux T."/>
            <person name="Spannagl M."/>
            <person name="Mayer K.F.X."/>
            <person name="Baldrich P."/>
            <person name="Meyers B.C."/>
            <person name="Huo N."/>
            <person name="Gu Y.Q."/>
            <person name="Zhou H."/>
            <person name="Devos K.M."/>
            <person name="Bennetzen J.L."/>
            <person name="Unver T."/>
            <person name="Budak H."/>
            <person name="Gulick P.J."/>
            <person name="Galiba G."/>
            <person name="Kalapos B."/>
            <person name="Nelson D.R."/>
            <person name="Li P."/>
            <person name="You F.M."/>
            <person name="Luo M.C."/>
            <person name="Dvorak J."/>
        </authorList>
    </citation>
    <scope>NUCLEOTIDE SEQUENCE [LARGE SCALE GENOMIC DNA]</scope>
    <source>
        <strain evidence="2">cv. AL8/78</strain>
    </source>
</reference>